<organism evidence="3">
    <name type="scientific">Blastobotrys adeninivorans</name>
    <name type="common">Yeast</name>
    <name type="synonym">Arxula adeninivorans</name>
    <dbReference type="NCBI Taxonomy" id="409370"/>
    <lineage>
        <taxon>Eukaryota</taxon>
        <taxon>Fungi</taxon>
        <taxon>Dikarya</taxon>
        <taxon>Ascomycota</taxon>
        <taxon>Saccharomycotina</taxon>
        <taxon>Dipodascomycetes</taxon>
        <taxon>Dipodascales</taxon>
        <taxon>Trichomonascaceae</taxon>
        <taxon>Blastobotrys</taxon>
    </lineage>
</organism>
<evidence type="ECO:0000256" key="1">
    <source>
        <dbReference type="SAM" id="Phobius"/>
    </source>
</evidence>
<dbReference type="EMBL" id="HG937692">
    <property type="protein sequence ID" value="CDP36877.1"/>
    <property type="molecule type" value="Genomic_DNA"/>
</dbReference>
<dbReference type="PANTHER" id="PTHR32440">
    <property type="entry name" value="PHOSPHATASE DCR2-RELATED-RELATED"/>
    <property type="match status" value="1"/>
</dbReference>
<dbReference type="CDD" id="cd07383">
    <property type="entry name" value="MPP_Dcr2"/>
    <property type="match status" value="1"/>
</dbReference>
<dbReference type="Gene3D" id="3.60.21.10">
    <property type="match status" value="1"/>
</dbReference>
<keyword evidence="1" id="KW-0472">Membrane</keyword>
<feature type="domain" description="Calcineurin-like phosphoesterase" evidence="2">
    <location>
        <begin position="231"/>
        <end position="471"/>
    </location>
</feature>
<dbReference type="SUPFAM" id="SSF56300">
    <property type="entry name" value="Metallo-dependent phosphatases"/>
    <property type="match status" value="1"/>
</dbReference>
<dbReference type="InterPro" id="IPR004843">
    <property type="entry name" value="Calcineurin-like_PHP"/>
</dbReference>
<dbReference type="PANTHER" id="PTHR32440:SF0">
    <property type="entry name" value="PHOSPHATASE DCR2-RELATED"/>
    <property type="match status" value="1"/>
</dbReference>
<dbReference type="GO" id="GO:0005737">
    <property type="term" value="C:cytoplasm"/>
    <property type="evidence" value="ECO:0007669"/>
    <property type="project" value="TreeGrafter"/>
</dbReference>
<dbReference type="Pfam" id="PF00149">
    <property type="entry name" value="Metallophos"/>
    <property type="match status" value="1"/>
</dbReference>
<evidence type="ECO:0000259" key="2">
    <source>
        <dbReference type="Pfam" id="PF00149"/>
    </source>
</evidence>
<reference evidence="3" key="2">
    <citation type="submission" date="2014-06" db="EMBL/GenBank/DDBJ databases">
        <title>The complete genome of Blastobotrys (Arxula) adeninivorans LS3 - a yeast of biotechnological interest.</title>
        <authorList>
            <person name="Kunze G."/>
            <person name="Gaillardin C."/>
            <person name="Czernicka M."/>
            <person name="Durrens P."/>
            <person name="Martin T."/>
            <person name="Boer E."/>
            <person name="Gabaldon T."/>
            <person name="Cruz J."/>
            <person name="Talla E."/>
            <person name="Marck C."/>
            <person name="Goffeau A."/>
            <person name="Barbe V."/>
            <person name="Baret P."/>
            <person name="Baronian K."/>
            <person name="Beier S."/>
            <person name="Bleykasten C."/>
            <person name="Bode R."/>
            <person name="Casaregola S."/>
            <person name="Despons L."/>
            <person name="Fairhead C."/>
            <person name="Giersberg M."/>
            <person name="Gierski P."/>
            <person name="Hahnel U."/>
            <person name="Hartmann A."/>
            <person name="Jankowska D."/>
            <person name="Jubin C."/>
            <person name="Jung P."/>
            <person name="Lafontaine I."/>
            <person name="Leh-Louis V."/>
            <person name="Lemaire M."/>
            <person name="Marcet-Houben M."/>
            <person name="Mascher M."/>
            <person name="Morel G."/>
            <person name="Richard G.-F."/>
            <person name="Riechen J."/>
            <person name="Sacerdot C."/>
            <person name="Sarkar A."/>
            <person name="Savel G."/>
            <person name="Schacherer J."/>
            <person name="Sherman D."/>
            <person name="Straub M.-L."/>
            <person name="Stein N."/>
            <person name="Thierry A."/>
            <person name="Trautwein-Schult A."/>
            <person name="Westhof E."/>
            <person name="Worch S."/>
            <person name="Dujon B."/>
            <person name="Souciet J.-L."/>
            <person name="Wincker P."/>
            <person name="Scholz U."/>
            <person name="Neuveglise N."/>
        </authorList>
    </citation>
    <scope>NUCLEOTIDE SEQUENCE</scope>
    <source>
        <strain evidence="3">LS3</strain>
    </source>
</reference>
<dbReference type="GO" id="GO:0004721">
    <property type="term" value="F:phosphoprotein phosphatase activity"/>
    <property type="evidence" value="ECO:0007669"/>
    <property type="project" value="TreeGrafter"/>
</dbReference>
<accession>A0A060TDA4</accession>
<protein>
    <submittedName>
        <fullName evidence="3">ARAD1B23056p</fullName>
    </submittedName>
</protein>
<reference evidence="3" key="1">
    <citation type="submission" date="2014-02" db="EMBL/GenBank/DDBJ databases">
        <authorList>
            <person name="Genoscope - CEA"/>
        </authorList>
    </citation>
    <scope>NUCLEOTIDE SEQUENCE</scope>
    <source>
        <strain evidence="3">LS3</strain>
    </source>
</reference>
<dbReference type="AlphaFoldDB" id="A0A060TDA4"/>
<keyword evidence="1" id="KW-0812">Transmembrane</keyword>
<sequence>MLLPRRWIRYIFQLVVACVLLTGMVLVSDLYLNVLPTTIQTRLPLHQPGMVIKDVKFVSCYLSTGCATEGQEDGWVRLPKDIYLGATWAKRGYMIVQRVDERELENGDKVILDIALNDNAESEYPSRVKNDVLQNNDNAGPITEKAVKSRGWTQRSDGHLWVRYGKYNVYNSVTDLEVLFGDGAREPRLGWTLLDGYIEPDAKSKPRLSIRLGQKKQNPTLKLKMNEDGKIRILQVADMHFSTLDGACRDTYGGKDPNCKADPRTLEFIERLIEKEKPDLVVMTGDQVFGDASPDTQTSLYKAVYPFVKHKIPYAMVFGNHDDEGNLGRKEIMDLVTQLPYSLSAAGPEEVPGVGNYVLTIESYKNKNNIGAVLYFLDSHKKRPDQKVNPGYDWIKDDQLTYVSQALDSIDSDGPDPLSIAFFHVPVPEYRDQLPMVGTQGEPPITPNFNSGAMKMLQDLGVTVISVGHDHLNDYCKFADDSQAIADASGIWLCYGGGIGEGGYAGGQNGFMRRARIFEIDERTLSIFSWKRLNDDELTKIDHNTLVSDGFIAKPVIN</sequence>
<gene>
    <name evidence="3" type="ORF">GNLVRS02_ARAD1B23056g</name>
</gene>
<proteinExistence type="predicted"/>
<keyword evidence="1" id="KW-1133">Transmembrane helix</keyword>
<name>A0A060TDA4_BLAAD</name>
<feature type="transmembrane region" description="Helical" evidence="1">
    <location>
        <begin position="7"/>
        <end position="32"/>
    </location>
</feature>
<dbReference type="PhylomeDB" id="A0A060TDA4"/>
<evidence type="ECO:0000313" key="3">
    <source>
        <dbReference type="EMBL" id="CDP36877.1"/>
    </source>
</evidence>
<dbReference type="InterPro" id="IPR029052">
    <property type="entry name" value="Metallo-depent_PP-like"/>
</dbReference>